<keyword evidence="4" id="KW-1185">Reference proteome</keyword>
<keyword evidence="1" id="KW-0812">Transmembrane</keyword>
<keyword evidence="1" id="KW-0472">Membrane</keyword>
<name>A0A100W3Q5_9MYCO</name>
<protein>
    <submittedName>
        <fullName evidence="3">Hypothetical membrane protein</fullName>
    </submittedName>
</protein>
<dbReference type="EMBL" id="BCSX01000045">
    <property type="protein sequence ID" value="GAS91064.1"/>
    <property type="molecule type" value="Genomic_DNA"/>
</dbReference>
<evidence type="ECO:0000256" key="1">
    <source>
        <dbReference type="SAM" id="Phobius"/>
    </source>
</evidence>
<sequence length="98" mass="10094">MLAAILGWLGTVGTFVAYVLVVRGRLIADSWRYGLLNALGGTSGAIAAALYGAWPSAVSNVIWASVGFVTVASATKTFLPLPGREKDHGHPTPSPADA</sequence>
<reference evidence="4" key="1">
    <citation type="journal article" date="2016" name="Genome Announc.">
        <title>Draft Genome Sequences of Five Rapidly Growing Mycobacterium Species, M. thermoresistibile, M. fortuitum subsp. acetamidolyticum, M. canariasense, M. brisbanense, and M. novocastrense.</title>
        <authorList>
            <person name="Katahira K."/>
            <person name="Ogura Y."/>
            <person name="Gotoh Y."/>
            <person name="Hayashi T."/>
        </authorList>
    </citation>
    <scope>NUCLEOTIDE SEQUENCE [LARGE SCALE GENOMIC DNA]</scope>
    <source>
        <strain evidence="4">JCM15654</strain>
    </source>
</reference>
<accession>A0A100W3Q5</accession>
<gene>
    <name evidence="3" type="ORF">RMCB_5160</name>
</gene>
<evidence type="ECO:0000313" key="4">
    <source>
        <dbReference type="Proteomes" id="UP000069620"/>
    </source>
</evidence>
<organism evidence="3 4">
    <name type="scientific">Mycolicibacterium brisbanense</name>
    <dbReference type="NCBI Taxonomy" id="146020"/>
    <lineage>
        <taxon>Bacteria</taxon>
        <taxon>Bacillati</taxon>
        <taxon>Actinomycetota</taxon>
        <taxon>Actinomycetes</taxon>
        <taxon>Mycobacteriales</taxon>
        <taxon>Mycobacteriaceae</taxon>
        <taxon>Mycolicibacterium</taxon>
    </lineage>
</organism>
<reference evidence="4" key="2">
    <citation type="submission" date="2016-02" db="EMBL/GenBank/DDBJ databases">
        <title>Draft genome sequence of five rapidly growing Mycobacterium species.</title>
        <authorList>
            <person name="Katahira K."/>
            <person name="Gotou Y."/>
            <person name="Iida K."/>
            <person name="Ogura Y."/>
            <person name="Hayashi T."/>
        </authorList>
    </citation>
    <scope>NUCLEOTIDE SEQUENCE [LARGE SCALE GENOMIC DNA]</scope>
    <source>
        <strain evidence="4">JCM15654</strain>
    </source>
</reference>
<proteinExistence type="predicted"/>
<dbReference type="STRING" id="146020.RMCB_5160"/>
<evidence type="ECO:0000259" key="2">
    <source>
        <dbReference type="Pfam" id="PF26604"/>
    </source>
</evidence>
<comment type="caution">
    <text evidence="3">The sequence shown here is derived from an EMBL/GenBank/DDBJ whole genome shotgun (WGS) entry which is preliminary data.</text>
</comment>
<feature type="domain" description="CBU-0592-like" evidence="2">
    <location>
        <begin position="4"/>
        <end position="74"/>
    </location>
</feature>
<dbReference type="Pfam" id="PF26604">
    <property type="entry name" value="CBU_0592"/>
    <property type="match status" value="1"/>
</dbReference>
<dbReference type="AlphaFoldDB" id="A0A100W3Q5"/>
<dbReference type="NCBIfam" id="NF047864">
    <property type="entry name" value="CBU_0592_membra"/>
    <property type="match status" value="1"/>
</dbReference>
<dbReference type="Proteomes" id="UP000069620">
    <property type="component" value="Unassembled WGS sequence"/>
</dbReference>
<dbReference type="InterPro" id="IPR058058">
    <property type="entry name" value="CBU_0592-like"/>
</dbReference>
<keyword evidence="1" id="KW-1133">Transmembrane helix</keyword>
<evidence type="ECO:0000313" key="3">
    <source>
        <dbReference type="EMBL" id="GAS91064.1"/>
    </source>
</evidence>
<feature type="transmembrane region" description="Helical" evidence="1">
    <location>
        <begin position="34"/>
        <end position="54"/>
    </location>
</feature>
<feature type="transmembrane region" description="Helical" evidence="1">
    <location>
        <begin position="6"/>
        <end position="22"/>
    </location>
</feature>